<accession>A0A5B7GNF9</accession>
<name>A0A5B7GNF9_PORTR</name>
<dbReference type="AlphaFoldDB" id="A0A5B7GNF9"/>
<proteinExistence type="predicted"/>
<feature type="compositionally biased region" description="Basic and acidic residues" evidence="1">
    <location>
        <begin position="1"/>
        <end position="13"/>
    </location>
</feature>
<keyword evidence="3" id="KW-1185">Reference proteome</keyword>
<reference evidence="2 3" key="1">
    <citation type="submission" date="2019-05" db="EMBL/GenBank/DDBJ databases">
        <title>Another draft genome of Portunus trituberculatus and its Hox gene families provides insights of decapod evolution.</title>
        <authorList>
            <person name="Jeong J.-H."/>
            <person name="Song I."/>
            <person name="Kim S."/>
            <person name="Choi T."/>
            <person name="Kim D."/>
            <person name="Ryu S."/>
            <person name="Kim W."/>
        </authorList>
    </citation>
    <scope>NUCLEOTIDE SEQUENCE [LARGE SCALE GENOMIC DNA]</scope>
    <source>
        <tissue evidence="2">Muscle</tissue>
    </source>
</reference>
<protein>
    <submittedName>
        <fullName evidence="2">Uncharacterized protein</fullName>
    </submittedName>
</protein>
<dbReference type="EMBL" id="VSRR010015989">
    <property type="protein sequence ID" value="MPC58787.1"/>
    <property type="molecule type" value="Genomic_DNA"/>
</dbReference>
<comment type="caution">
    <text evidence="2">The sequence shown here is derived from an EMBL/GenBank/DDBJ whole genome shotgun (WGS) entry which is preliminary data.</text>
</comment>
<feature type="region of interest" description="Disordered" evidence="1">
    <location>
        <begin position="1"/>
        <end position="23"/>
    </location>
</feature>
<gene>
    <name evidence="2" type="ORF">E2C01_052796</name>
</gene>
<sequence length="121" mass="12791">MTTEDARPADYRGRSRSGRSEGGVVQGQLVIIGSRSPTQQGRCADVMFQQILQAVQSNTGSSAISYLSLSELQVCGGGLSMLSVVRLVLGALQYDCITVFVGSVGESCFKFSIHSSHSDAV</sequence>
<organism evidence="2 3">
    <name type="scientific">Portunus trituberculatus</name>
    <name type="common">Swimming crab</name>
    <name type="synonym">Neptunus trituberculatus</name>
    <dbReference type="NCBI Taxonomy" id="210409"/>
    <lineage>
        <taxon>Eukaryota</taxon>
        <taxon>Metazoa</taxon>
        <taxon>Ecdysozoa</taxon>
        <taxon>Arthropoda</taxon>
        <taxon>Crustacea</taxon>
        <taxon>Multicrustacea</taxon>
        <taxon>Malacostraca</taxon>
        <taxon>Eumalacostraca</taxon>
        <taxon>Eucarida</taxon>
        <taxon>Decapoda</taxon>
        <taxon>Pleocyemata</taxon>
        <taxon>Brachyura</taxon>
        <taxon>Eubrachyura</taxon>
        <taxon>Portunoidea</taxon>
        <taxon>Portunidae</taxon>
        <taxon>Portuninae</taxon>
        <taxon>Portunus</taxon>
    </lineage>
</organism>
<dbReference type="Proteomes" id="UP000324222">
    <property type="component" value="Unassembled WGS sequence"/>
</dbReference>
<evidence type="ECO:0000256" key="1">
    <source>
        <dbReference type="SAM" id="MobiDB-lite"/>
    </source>
</evidence>
<evidence type="ECO:0000313" key="3">
    <source>
        <dbReference type="Proteomes" id="UP000324222"/>
    </source>
</evidence>
<evidence type="ECO:0000313" key="2">
    <source>
        <dbReference type="EMBL" id="MPC58787.1"/>
    </source>
</evidence>